<proteinExistence type="predicted"/>
<dbReference type="Proteomes" id="UP000317494">
    <property type="component" value="Unassembled WGS sequence"/>
</dbReference>
<feature type="compositionally biased region" description="Low complexity" evidence="1">
    <location>
        <begin position="137"/>
        <end position="156"/>
    </location>
</feature>
<keyword evidence="3" id="KW-1185">Reference proteome</keyword>
<evidence type="ECO:0000256" key="1">
    <source>
        <dbReference type="SAM" id="MobiDB-lite"/>
    </source>
</evidence>
<reference evidence="2 3" key="1">
    <citation type="journal article" date="2019" name="Sci. Rep.">
        <title>Comparative genomics of chytrid fungi reveal insights into the obligate biotrophic and pathogenic lifestyle of Synchytrium endobioticum.</title>
        <authorList>
            <person name="van de Vossenberg B.T.L.H."/>
            <person name="Warris S."/>
            <person name="Nguyen H.D.T."/>
            <person name="van Gent-Pelzer M.P.E."/>
            <person name="Joly D.L."/>
            <person name="van de Geest H.C."/>
            <person name="Bonants P.J.M."/>
            <person name="Smith D.S."/>
            <person name="Levesque C.A."/>
            <person name="van der Lee T.A.J."/>
        </authorList>
    </citation>
    <scope>NUCLEOTIDE SEQUENCE [LARGE SCALE GENOMIC DNA]</scope>
    <source>
        <strain evidence="2 3">MB42</strain>
    </source>
</reference>
<protein>
    <submittedName>
        <fullName evidence="2">Uncharacterized protein</fullName>
    </submittedName>
</protein>
<feature type="region of interest" description="Disordered" evidence="1">
    <location>
        <begin position="78"/>
        <end position="157"/>
    </location>
</feature>
<dbReference type="VEuPathDB" id="FungiDB:SeMB42_g05070"/>
<feature type="compositionally biased region" description="Polar residues" evidence="1">
    <location>
        <begin position="184"/>
        <end position="193"/>
    </location>
</feature>
<evidence type="ECO:0000313" key="3">
    <source>
        <dbReference type="Proteomes" id="UP000317494"/>
    </source>
</evidence>
<dbReference type="EMBL" id="QEAN01000227">
    <property type="protein sequence ID" value="TPX42594.1"/>
    <property type="molecule type" value="Genomic_DNA"/>
</dbReference>
<accession>A0A507CTU0</accession>
<comment type="caution">
    <text evidence="2">The sequence shown here is derived from an EMBL/GenBank/DDBJ whole genome shotgun (WGS) entry which is preliminary data.</text>
</comment>
<sequence length="1123" mass="128196">MGNPVYIEPEERQCPKDRAFRLVNGTASYRIHQRPSSNTNGSVAIEDEECNDAHSSVFDRNMRRLLVAAREADMEAIRRRHRENDSSAEERFIERRARRTEQPESRNTSNIFGSDDDDSHDNTRVFHERVRIRPRMTTSSSTNTASAISNSNNNTSLRTVVSPYGAYISSMNRAASSLHPRPESASTASVLTSDSHRPPEMRELAISTLYRLSRLYHDQQDTTEPQRPQQFPSTHLPSPTTEALTASASDMLESAQNASRLLSQLYESWDTNGSTTNQAISHRTPSYSQAIRSSSTMLTCFIIVLVLCHRALPTSAEITDAEYNRYAESLREHRYGMTHDIKRQLKDKLKMQYLKWKDPNDFYGNEITSITELWIQNIIPESIPFTKDHVRGPVKGKMSQSHNEFVWQGLRTLDDFAHVFVGEVYKRELASFRALATAYENRLKAQIHSHFFPYADVSNLLALSAEVSRTYLGQEHPPWVSSFTQVELIKMNWLNWCVDELKIGEKLARFAEMDKDTLRKSKEELVEALAFSQLVTGRIGLIQSALQKFNLAHPSIPVDQLVNDMDVLGKAFAYYAQKYRSLTWKHVLGTETRRYLEIIASAPLAALGLEDGSEAFSHVDFRKVKDIPDYVISLFHLLPPPENVPPEYLDLAATYHYLNRNRGQFVEGDHDQEFELFLGDACHLYPTYDGAASAARSSQSAGSTDDGIWAARLLVDAEKLRHTYATAVDARYRFYAESLREYRYGMTDDITKLRYELGILYLRWKASKVFDDGNEITSITGLLIQHIIPSYIPVTEKTLREPVEGNSQSHNEFVWEVLDTLFYFTYFSDDCPVEDVHWRELKDLRVWTLKHQDQLRAQIHLALGGSHDFFSDISEDGFDMLDLVARVARVNEALMSGTIPMVSSLTQAEFIYWNIFGWCAGRDIRKLAVIYDSSFYISDSISLAFSLLVVGRTLLLEWSLSAFLNQRRQLPQTDWAKYEIRRLEDDVAYTRKIMREYQERAHRCMEKWTVRVSLGIRDNVPPEYLTLAARYHEIQYLMSGEFSSMQLRDIYDEAASAASSSVGAGQIERIGVSSVAAHDYGSSAGHFHGLSQDTSRTMSAHGDGSSRRSKRQRPDPGSRDMLD</sequence>
<feature type="region of interest" description="Disordered" evidence="1">
    <location>
        <begin position="175"/>
        <end position="199"/>
    </location>
</feature>
<dbReference type="AlphaFoldDB" id="A0A507CTU0"/>
<feature type="compositionally biased region" description="Basic and acidic residues" evidence="1">
    <location>
        <begin position="1112"/>
        <end position="1123"/>
    </location>
</feature>
<feature type="compositionally biased region" description="Basic and acidic residues" evidence="1">
    <location>
        <begin position="78"/>
        <end position="104"/>
    </location>
</feature>
<feature type="compositionally biased region" description="Polar residues" evidence="1">
    <location>
        <begin position="222"/>
        <end position="242"/>
    </location>
</feature>
<evidence type="ECO:0000313" key="2">
    <source>
        <dbReference type="EMBL" id="TPX42594.1"/>
    </source>
</evidence>
<feature type="region of interest" description="Disordered" evidence="1">
    <location>
        <begin position="219"/>
        <end position="242"/>
    </location>
</feature>
<name>A0A507CTU0_9FUNG</name>
<gene>
    <name evidence="2" type="ORF">SeMB42_g05070</name>
</gene>
<feature type="region of interest" description="Disordered" evidence="1">
    <location>
        <begin position="1086"/>
        <end position="1123"/>
    </location>
</feature>
<organism evidence="2 3">
    <name type="scientific">Synchytrium endobioticum</name>
    <dbReference type="NCBI Taxonomy" id="286115"/>
    <lineage>
        <taxon>Eukaryota</taxon>
        <taxon>Fungi</taxon>
        <taxon>Fungi incertae sedis</taxon>
        <taxon>Chytridiomycota</taxon>
        <taxon>Chytridiomycota incertae sedis</taxon>
        <taxon>Chytridiomycetes</taxon>
        <taxon>Synchytriales</taxon>
        <taxon>Synchytriaceae</taxon>
        <taxon>Synchytrium</taxon>
    </lineage>
</organism>
<feature type="compositionally biased region" description="Basic and acidic residues" evidence="1">
    <location>
        <begin position="120"/>
        <end position="131"/>
    </location>
</feature>